<keyword evidence="1" id="KW-0472">Membrane</keyword>
<accession>A0AAE3DET6</accession>
<evidence type="ECO:0000313" key="3">
    <source>
        <dbReference type="Proteomes" id="UP001199319"/>
    </source>
</evidence>
<organism evidence="2 3">
    <name type="scientific">Brotocaccenecus cirricatena</name>
    <dbReference type="NCBI Taxonomy" id="3064195"/>
    <lineage>
        <taxon>Bacteria</taxon>
        <taxon>Bacillati</taxon>
        <taxon>Bacillota</taxon>
        <taxon>Clostridia</taxon>
        <taxon>Eubacteriales</taxon>
        <taxon>Oscillospiraceae</taxon>
        <taxon>Brotocaccenecus</taxon>
    </lineage>
</organism>
<comment type="caution">
    <text evidence="2">The sequence shown here is derived from an EMBL/GenBank/DDBJ whole genome shotgun (WGS) entry which is preliminary data.</text>
</comment>
<dbReference type="Pfam" id="PF07949">
    <property type="entry name" value="YbbR"/>
    <property type="match status" value="3"/>
</dbReference>
<dbReference type="InterPro" id="IPR012505">
    <property type="entry name" value="YbbR"/>
</dbReference>
<dbReference type="Proteomes" id="UP001199319">
    <property type="component" value="Unassembled WGS sequence"/>
</dbReference>
<protein>
    <recommendedName>
        <fullName evidence="4">YbbR-like protein</fullName>
    </recommendedName>
</protein>
<dbReference type="RefSeq" id="WP_302928232.1">
    <property type="nucleotide sequence ID" value="NZ_JAJEPW010000010.1"/>
</dbReference>
<evidence type="ECO:0000256" key="1">
    <source>
        <dbReference type="SAM" id="Phobius"/>
    </source>
</evidence>
<keyword evidence="1" id="KW-0812">Transmembrane</keyword>
<keyword evidence="1" id="KW-1133">Transmembrane helix</keyword>
<gene>
    <name evidence="2" type="ORF">LKD37_05260</name>
</gene>
<keyword evidence="3" id="KW-1185">Reference proteome</keyword>
<dbReference type="Gene3D" id="2.170.120.30">
    <property type="match status" value="2"/>
</dbReference>
<name>A0AAE3DET6_9FIRM</name>
<dbReference type="PANTHER" id="PTHR37804">
    <property type="entry name" value="CDAA REGULATORY PROTEIN CDAR"/>
    <property type="match status" value="1"/>
</dbReference>
<dbReference type="EMBL" id="JAJEPW010000010">
    <property type="protein sequence ID" value="MCC2128931.1"/>
    <property type="molecule type" value="Genomic_DNA"/>
</dbReference>
<proteinExistence type="predicted"/>
<sequence length="419" mass="45433">METKTNTNQNPDKSRKVIRIVISILVAIALWVYVGRGLSVEVTMKVNNVPVEFSGEDTSLAEKNLMLLSGYDTTIDLVLKGPSSELFKLDKSKVRIVADTSTIQETGQQTLSYQVYFQDDIQRSKISVDHASAYSVTVTVGEMDSKTVPIRCDIVGSTAKGFTAGELTLDPAELNLRGQRDDLLNIAYAKVTLDISGADRTVVQALEWELYDYNDIKIDNPAVRSKVKTVQATLPVKTSKEVDLVVNFVPAAGSTLDTIQYTVSPDKVTLVGEKDVLDTIDAIVLDTLYLQDLQPSQSLTYSVTAPEGTTLAENVGPVTVTIVVTGVTERNVTVTAFNCENVPEGFSAVPVTESLNILLRGLESEMAQITAEDLRITVDLSGITEPGVHTVPVTVQVANYANVGVKGSYQIVVDVERLP</sequence>
<evidence type="ECO:0008006" key="4">
    <source>
        <dbReference type="Google" id="ProtNLM"/>
    </source>
</evidence>
<dbReference type="InterPro" id="IPR053154">
    <property type="entry name" value="c-di-AMP_regulator"/>
</dbReference>
<evidence type="ECO:0000313" key="2">
    <source>
        <dbReference type="EMBL" id="MCC2128931.1"/>
    </source>
</evidence>
<feature type="transmembrane region" description="Helical" evidence="1">
    <location>
        <begin position="17"/>
        <end position="34"/>
    </location>
</feature>
<dbReference type="Gene3D" id="2.170.120.40">
    <property type="entry name" value="YbbR-like domain"/>
    <property type="match status" value="2"/>
</dbReference>
<dbReference type="AlphaFoldDB" id="A0AAE3DET6"/>
<dbReference type="PANTHER" id="PTHR37804:SF1">
    <property type="entry name" value="CDAA REGULATORY PROTEIN CDAR"/>
    <property type="match status" value="1"/>
</dbReference>
<reference evidence="2" key="1">
    <citation type="submission" date="2021-10" db="EMBL/GenBank/DDBJ databases">
        <title>Anaerobic single-cell dispensing facilitates the cultivation of human gut bacteria.</title>
        <authorList>
            <person name="Afrizal A."/>
        </authorList>
    </citation>
    <scope>NUCLEOTIDE SEQUENCE</scope>
    <source>
        <strain evidence="2">CLA-AA-H272</strain>
    </source>
</reference>